<reference evidence="6 7" key="1">
    <citation type="journal article" date="2019" name="ISME J.">
        <title>Insights into ecological role of a new deltaproteobacterial order Candidatus Acidulodesulfobacterales by metagenomics and metatranscriptomics.</title>
        <authorList>
            <person name="Tan S."/>
            <person name="Liu J."/>
            <person name="Fang Y."/>
            <person name="Hedlund B.P."/>
            <person name="Lian Z.H."/>
            <person name="Huang L.Y."/>
            <person name="Li J.T."/>
            <person name="Huang L.N."/>
            <person name="Li W.J."/>
            <person name="Jiang H.C."/>
            <person name="Dong H.L."/>
            <person name="Shu W.S."/>
        </authorList>
    </citation>
    <scope>NUCLEOTIDE SEQUENCE [LARGE SCALE GENOMIC DNA]</scope>
    <source>
        <strain evidence="6">AP1</strain>
    </source>
</reference>
<dbReference type="InterPro" id="IPR036866">
    <property type="entry name" value="RibonucZ/Hydroxyglut_hydro"/>
</dbReference>
<dbReference type="InterPro" id="IPR001279">
    <property type="entry name" value="Metallo-B-lactamas"/>
</dbReference>
<dbReference type="SUPFAM" id="SSF56281">
    <property type="entry name" value="Metallo-hydrolase/oxidoreductase"/>
    <property type="match status" value="1"/>
</dbReference>
<dbReference type="Gene3D" id="3.60.15.10">
    <property type="entry name" value="Ribonuclease Z/Hydroxyacylglutathione hydrolase-like"/>
    <property type="match status" value="1"/>
</dbReference>
<dbReference type="CDD" id="cd06262">
    <property type="entry name" value="metallo-hydrolase-like_MBL-fold"/>
    <property type="match status" value="1"/>
</dbReference>
<organism evidence="6 7">
    <name type="scientific">Candidatus Acididesulfobacter diazotrophicus</name>
    <dbReference type="NCBI Taxonomy" id="2597226"/>
    <lineage>
        <taxon>Bacteria</taxon>
        <taxon>Deltaproteobacteria</taxon>
        <taxon>Candidatus Acidulodesulfobacterales</taxon>
        <taxon>Candidatus Acididesulfobacter</taxon>
    </lineage>
</organism>
<accession>A0A519BLY5</accession>
<dbReference type="Proteomes" id="UP000319296">
    <property type="component" value="Unassembled WGS sequence"/>
</dbReference>
<dbReference type="EMBL" id="SGBB01000011">
    <property type="protein sequence ID" value="RZD18288.1"/>
    <property type="molecule type" value="Genomic_DNA"/>
</dbReference>
<dbReference type="GO" id="GO:0046872">
    <property type="term" value="F:metal ion binding"/>
    <property type="evidence" value="ECO:0007669"/>
    <property type="project" value="UniProtKB-KW"/>
</dbReference>
<name>A0A519BLY5_9DELT</name>
<sequence>MKYFTIPSGPFEVNTYLIYDDENNERLGFIIDPGGQENKIDKLIKENNINLQFILNTHCHIDHVAMVNYFKKKYGIPLYANEDEQPIVDNLKEQAEYLGFDIAENITIDKKLKENEDINIGNINIKSIFTPGHSPGSTSFLVNNNFLFSGDTLFRQTIGRTDLFGGDFDKIIKSIKNKLFKLNDDIIVYPGHGKDTTIGYEKKNNAYLM</sequence>
<evidence type="ECO:0000259" key="5">
    <source>
        <dbReference type="SMART" id="SM00849"/>
    </source>
</evidence>
<evidence type="ECO:0000256" key="3">
    <source>
        <dbReference type="ARBA" id="ARBA00022801"/>
    </source>
</evidence>
<comment type="cofactor">
    <cofactor evidence="1">
        <name>Zn(2+)</name>
        <dbReference type="ChEBI" id="CHEBI:29105"/>
    </cofactor>
</comment>
<protein>
    <submittedName>
        <fullName evidence="6">MBL fold metallo-hydrolase</fullName>
    </submittedName>
</protein>
<evidence type="ECO:0000256" key="2">
    <source>
        <dbReference type="ARBA" id="ARBA00022723"/>
    </source>
</evidence>
<feature type="domain" description="Metallo-beta-lactamase" evidence="5">
    <location>
        <begin position="12"/>
        <end position="192"/>
    </location>
</feature>
<evidence type="ECO:0000256" key="1">
    <source>
        <dbReference type="ARBA" id="ARBA00001947"/>
    </source>
</evidence>
<dbReference type="SMART" id="SM00849">
    <property type="entry name" value="Lactamase_B"/>
    <property type="match status" value="1"/>
</dbReference>
<evidence type="ECO:0000256" key="4">
    <source>
        <dbReference type="ARBA" id="ARBA00022833"/>
    </source>
</evidence>
<dbReference type="AlphaFoldDB" id="A0A519BLY5"/>
<comment type="caution">
    <text evidence="6">The sequence shown here is derived from an EMBL/GenBank/DDBJ whole genome shotgun (WGS) entry which is preliminary data.</text>
</comment>
<gene>
    <name evidence="6" type="ORF">EVG15_06710</name>
</gene>
<proteinExistence type="predicted"/>
<evidence type="ECO:0000313" key="6">
    <source>
        <dbReference type="EMBL" id="RZD18288.1"/>
    </source>
</evidence>
<evidence type="ECO:0000313" key="7">
    <source>
        <dbReference type="Proteomes" id="UP000319296"/>
    </source>
</evidence>
<dbReference type="GO" id="GO:0016787">
    <property type="term" value="F:hydrolase activity"/>
    <property type="evidence" value="ECO:0007669"/>
    <property type="project" value="UniProtKB-KW"/>
</dbReference>
<dbReference type="InterPro" id="IPR051453">
    <property type="entry name" value="MBL_Glyoxalase_II"/>
</dbReference>
<keyword evidence="4" id="KW-0862">Zinc</keyword>
<keyword evidence="2" id="KW-0479">Metal-binding</keyword>
<dbReference type="PANTHER" id="PTHR46233:SF3">
    <property type="entry name" value="HYDROXYACYLGLUTATHIONE HYDROLASE GLOC"/>
    <property type="match status" value="1"/>
</dbReference>
<dbReference type="PANTHER" id="PTHR46233">
    <property type="entry name" value="HYDROXYACYLGLUTATHIONE HYDROLASE GLOC"/>
    <property type="match status" value="1"/>
</dbReference>
<keyword evidence="3 6" id="KW-0378">Hydrolase</keyword>
<dbReference type="Pfam" id="PF00753">
    <property type="entry name" value="Lactamase_B"/>
    <property type="match status" value="1"/>
</dbReference>